<sequence length="118" mass="13763">KDSYERELLSMLARAQFINTTETNPCHQDFYQRLNVSEKDVLVIFFKVEESLKRYRESIYWTTLFMCLGSFGLEPREGHKGLYRLRYGPAHLFLIASPASPYSSIKPVDLEVFSATEE</sequence>
<evidence type="ECO:0000313" key="1">
    <source>
        <dbReference type="EMBL" id="CAL4076940.1"/>
    </source>
</evidence>
<dbReference type="GO" id="GO:0016266">
    <property type="term" value="P:protein O-linked glycosylation via N-acetyl-galactosamine"/>
    <property type="evidence" value="ECO:0007669"/>
    <property type="project" value="TreeGrafter"/>
</dbReference>
<organism evidence="1 2">
    <name type="scientific">Meganyctiphanes norvegica</name>
    <name type="common">Northern krill</name>
    <name type="synonym">Thysanopoda norvegica</name>
    <dbReference type="NCBI Taxonomy" id="48144"/>
    <lineage>
        <taxon>Eukaryota</taxon>
        <taxon>Metazoa</taxon>
        <taxon>Ecdysozoa</taxon>
        <taxon>Arthropoda</taxon>
        <taxon>Crustacea</taxon>
        <taxon>Multicrustacea</taxon>
        <taxon>Malacostraca</taxon>
        <taxon>Eumalacostraca</taxon>
        <taxon>Eucarida</taxon>
        <taxon>Euphausiacea</taxon>
        <taxon>Euphausiidae</taxon>
        <taxon>Meganyctiphanes</taxon>
    </lineage>
</organism>
<gene>
    <name evidence="1" type="ORF">MNOR_LOCUS10284</name>
</gene>
<evidence type="ECO:0000313" key="2">
    <source>
        <dbReference type="Proteomes" id="UP001497623"/>
    </source>
</evidence>
<dbReference type="InterPro" id="IPR052463">
    <property type="entry name" value="O-linked_mannose_GnT"/>
</dbReference>
<protein>
    <submittedName>
        <fullName evidence="1">Uncharacterized protein</fullName>
    </submittedName>
</protein>
<dbReference type="EMBL" id="CAXKWB010005146">
    <property type="protein sequence ID" value="CAL4076940.1"/>
    <property type="molecule type" value="Genomic_DNA"/>
</dbReference>
<dbReference type="GO" id="GO:0000139">
    <property type="term" value="C:Golgi membrane"/>
    <property type="evidence" value="ECO:0007669"/>
    <property type="project" value="TreeGrafter"/>
</dbReference>
<keyword evidence="2" id="KW-1185">Reference proteome</keyword>
<name>A0AAV2Q9M1_MEGNR</name>
<feature type="non-terminal residue" evidence="1">
    <location>
        <position position="118"/>
    </location>
</feature>
<proteinExistence type="predicted"/>
<dbReference type="AlphaFoldDB" id="A0AAV2Q9M1"/>
<reference evidence="1 2" key="1">
    <citation type="submission" date="2024-05" db="EMBL/GenBank/DDBJ databases">
        <authorList>
            <person name="Wallberg A."/>
        </authorList>
    </citation>
    <scope>NUCLEOTIDE SEQUENCE [LARGE SCALE GENOMIC DNA]</scope>
</reference>
<dbReference type="GO" id="GO:0047223">
    <property type="term" value="F:beta-1,3-galactosyl-O-glycosyl-glycoprotein beta-1,3-N-acetylglucosaminyltransferase activity"/>
    <property type="evidence" value="ECO:0007669"/>
    <property type="project" value="TreeGrafter"/>
</dbReference>
<comment type="caution">
    <text evidence="1">The sequence shown here is derived from an EMBL/GenBank/DDBJ whole genome shotgun (WGS) entry which is preliminary data.</text>
</comment>
<dbReference type="PANTHER" id="PTHR46396:SF1">
    <property type="entry name" value="PROTEIN O-LINKED-MANNOSE BETA-1,2-N-ACETYLGLUCOSAMINYLTRANSFERASE 1"/>
    <property type="match status" value="1"/>
</dbReference>
<dbReference type="PANTHER" id="PTHR46396">
    <property type="entry name" value="PROTEIN O-LINKED-MANNOSE BETA-1,2-N-ACETYLGLUCOSAMINYLTRANSFERASE 1"/>
    <property type="match status" value="1"/>
</dbReference>
<feature type="non-terminal residue" evidence="1">
    <location>
        <position position="1"/>
    </location>
</feature>
<accession>A0AAV2Q9M1</accession>
<dbReference type="Proteomes" id="UP001497623">
    <property type="component" value="Unassembled WGS sequence"/>
</dbReference>